<gene>
    <name evidence="1" type="ORF">RIMI_LOCUS11560814</name>
</gene>
<evidence type="ECO:0000313" key="1">
    <source>
        <dbReference type="EMBL" id="CAJ0947052.1"/>
    </source>
</evidence>
<dbReference type="EMBL" id="CAUEEQ010026337">
    <property type="protein sequence ID" value="CAJ0947052.1"/>
    <property type="molecule type" value="Genomic_DNA"/>
</dbReference>
<sequence length="156" mass="18206">MVNRYAEENEDSRVIQATFNTRTNIDGLSSVLEVQDVARFIYYMNAQHASLDFVKDIEKVKSFFNKLRDMKLANQTIFNYLKHVRRQCNTNSCKFFIEVTEDIQKRLSRGISREVVGKKYQALMTSTKTPRECKRVLDAAKPSFLKCIQNVKHSKV</sequence>
<name>A0ABN9LQS6_9NEOB</name>
<dbReference type="PANTHER" id="PTHR47306:SF2">
    <property type="entry name" value="CORE-BINDING (CB) DOMAIN-CONTAINING PROTEIN"/>
    <property type="match status" value="1"/>
</dbReference>
<evidence type="ECO:0000313" key="2">
    <source>
        <dbReference type="Proteomes" id="UP001176940"/>
    </source>
</evidence>
<dbReference type="Proteomes" id="UP001176940">
    <property type="component" value="Unassembled WGS sequence"/>
</dbReference>
<protein>
    <submittedName>
        <fullName evidence="1">Uncharacterized protein</fullName>
    </submittedName>
</protein>
<comment type="caution">
    <text evidence="1">The sequence shown here is derived from an EMBL/GenBank/DDBJ whole genome shotgun (WGS) entry which is preliminary data.</text>
</comment>
<dbReference type="PANTHER" id="PTHR47306">
    <property type="entry name" value="SI:CH211-178J18.4-RELATED"/>
    <property type="match status" value="1"/>
</dbReference>
<accession>A0ABN9LQS6</accession>
<organism evidence="1 2">
    <name type="scientific">Ranitomeya imitator</name>
    <name type="common">mimic poison frog</name>
    <dbReference type="NCBI Taxonomy" id="111125"/>
    <lineage>
        <taxon>Eukaryota</taxon>
        <taxon>Metazoa</taxon>
        <taxon>Chordata</taxon>
        <taxon>Craniata</taxon>
        <taxon>Vertebrata</taxon>
        <taxon>Euteleostomi</taxon>
        <taxon>Amphibia</taxon>
        <taxon>Batrachia</taxon>
        <taxon>Anura</taxon>
        <taxon>Neobatrachia</taxon>
        <taxon>Hyloidea</taxon>
        <taxon>Dendrobatidae</taxon>
        <taxon>Dendrobatinae</taxon>
        <taxon>Ranitomeya</taxon>
    </lineage>
</organism>
<keyword evidence="2" id="KW-1185">Reference proteome</keyword>
<reference evidence="1" key="1">
    <citation type="submission" date="2023-07" db="EMBL/GenBank/DDBJ databases">
        <authorList>
            <person name="Stuckert A."/>
        </authorList>
    </citation>
    <scope>NUCLEOTIDE SEQUENCE</scope>
</reference>
<proteinExistence type="predicted"/>